<dbReference type="InterPro" id="IPR027417">
    <property type="entry name" value="P-loop_NTPase"/>
</dbReference>
<dbReference type="GO" id="GO:0005829">
    <property type="term" value="C:cytosol"/>
    <property type="evidence" value="ECO:0007669"/>
    <property type="project" value="TreeGrafter"/>
</dbReference>
<accession>H8GMB6</accession>
<keyword evidence="4 8" id="KW-0547">Nucleotide-binding</keyword>
<dbReference type="FunFam" id="3.40.50.300:FF:000292">
    <property type="entry name" value="ATP-dependent dethiobiotin synthetase BioD"/>
    <property type="match status" value="1"/>
</dbReference>
<dbReference type="EMBL" id="CM001475">
    <property type="protein sequence ID" value="EIC30640.1"/>
    <property type="molecule type" value="Genomic_DNA"/>
</dbReference>
<keyword evidence="5 8" id="KW-0093">Biotin biosynthesis</keyword>
<comment type="similarity">
    <text evidence="8">Belongs to the dethiobiotin synthetase family.</text>
</comment>
<protein>
    <recommendedName>
        <fullName evidence="8">ATP-dependent dethiobiotin synthetase BioD</fullName>
        <ecNumber evidence="8">6.3.3.3</ecNumber>
    </recommendedName>
    <alternativeName>
        <fullName evidence="8">DTB synthetase</fullName>
        <shortName evidence="8">DTBS</shortName>
    </alternativeName>
    <alternativeName>
        <fullName evidence="8">Dethiobiotin synthase</fullName>
    </alternativeName>
</protein>
<feature type="binding site" evidence="8">
    <location>
        <begin position="175"/>
        <end position="176"/>
    </location>
    <ligand>
        <name>ATP</name>
        <dbReference type="ChEBI" id="CHEBI:30616"/>
    </ligand>
</feature>
<evidence type="ECO:0000256" key="6">
    <source>
        <dbReference type="ARBA" id="ARBA00022840"/>
    </source>
</evidence>
<feature type="binding site" evidence="8">
    <location>
        <position position="56"/>
    </location>
    <ligand>
        <name>ATP</name>
        <dbReference type="ChEBI" id="CHEBI:30616"/>
    </ligand>
</feature>
<comment type="pathway">
    <text evidence="8">Cofactor biosynthesis; biotin biosynthesis; biotin from 7,8-diaminononanoate: step 1/2.</text>
</comment>
<keyword evidence="3 8" id="KW-0479">Metal-binding</keyword>
<dbReference type="NCBIfam" id="TIGR00347">
    <property type="entry name" value="bioD"/>
    <property type="match status" value="1"/>
</dbReference>
<proteinExistence type="inferred from homology"/>
<feature type="binding site" evidence="8">
    <location>
        <position position="18"/>
    </location>
    <ligand>
        <name>Mg(2+)</name>
        <dbReference type="ChEBI" id="CHEBI:18420"/>
    </ligand>
</feature>
<dbReference type="CDD" id="cd03109">
    <property type="entry name" value="DTBS"/>
    <property type="match status" value="1"/>
</dbReference>
<evidence type="ECO:0000256" key="7">
    <source>
        <dbReference type="ARBA" id="ARBA00022842"/>
    </source>
</evidence>
<keyword evidence="7 8" id="KW-0460">Magnesium</keyword>
<comment type="function">
    <text evidence="8">Catalyzes a mechanistically unusual reaction, the ATP-dependent insertion of CO2 between the N7 and N8 nitrogen atoms of 7,8-diaminopelargonic acid (DAPA, also called 7,8-diammoniononanoate) to form a ureido ring.</text>
</comment>
<evidence type="ECO:0000313" key="9">
    <source>
        <dbReference type="EMBL" id="EIC30640.1"/>
    </source>
</evidence>
<comment type="catalytic activity">
    <reaction evidence="8">
        <text>(7R,8S)-7,8-diammoniononanoate + CO2 + ATP = (4R,5S)-dethiobiotin + ADP + phosphate + 3 H(+)</text>
        <dbReference type="Rhea" id="RHEA:15805"/>
        <dbReference type="ChEBI" id="CHEBI:15378"/>
        <dbReference type="ChEBI" id="CHEBI:16526"/>
        <dbReference type="ChEBI" id="CHEBI:30616"/>
        <dbReference type="ChEBI" id="CHEBI:43474"/>
        <dbReference type="ChEBI" id="CHEBI:149469"/>
        <dbReference type="ChEBI" id="CHEBI:149473"/>
        <dbReference type="ChEBI" id="CHEBI:456216"/>
        <dbReference type="EC" id="6.3.3.3"/>
    </reaction>
</comment>
<dbReference type="GO" id="GO:0000287">
    <property type="term" value="F:magnesium ion binding"/>
    <property type="evidence" value="ECO:0007669"/>
    <property type="project" value="UniProtKB-UniRule"/>
</dbReference>
<dbReference type="GO" id="GO:0004141">
    <property type="term" value="F:dethiobiotin synthase activity"/>
    <property type="evidence" value="ECO:0007669"/>
    <property type="project" value="UniProtKB-UniRule"/>
</dbReference>
<comment type="subcellular location">
    <subcellularLocation>
        <location evidence="8">Cytoplasm</location>
    </subcellularLocation>
</comment>
<dbReference type="PANTHER" id="PTHR43210:SF5">
    <property type="entry name" value="DETHIOBIOTIN SYNTHETASE"/>
    <property type="match status" value="1"/>
</dbReference>
<reference evidence="9 10" key="1">
    <citation type="journal article" date="2013" name="Genome Announc.">
        <title>Genome Sequence of the Obligate Gammaproteobacterial Methanotroph Methylomicrobium album Strain BG8.</title>
        <authorList>
            <person name="Kits K.D."/>
            <person name="Kalyuzhnaya M.G."/>
            <person name="Klotz M.G."/>
            <person name="Jetten M.S."/>
            <person name="Op den Camp H.J."/>
            <person name="Vuilleumier S."/>
            <person name="Bringel F."/>
            <person name="Dispirito A.A."/>
            <person name="Murrell J.C."/>
            <person name="Bruce D."/>
            <person name="Cheng J.F."/>
            <person name="Copeland A."/>
            <person name="Goodwin L."/>
            <person name="Hauser L."/>
            <person name="Lajus A."/>
            <person name="Land M.L."/>
            <person name="Lapidus A."/>
            <person name="Lucas S."/>
            <person name="Medigue C."/>
            <person name="Pitluck S."/>
            <person name="Woyke T."/>
            <person name="Zeytun A."/>
            <person name="Stein L.Y."/>
        </authorList>
    </citation>
    <scope>NUCLEOTIDE SEQUENCE [LARGE SCALE GENOMIC DNA]</scope>
    <source>
        <strain evidence="9 10">BG8</strain>
    </source>
</reference>
<evidence type="ECO:0000256" key="4">
    <source>
        <dbReference type="ARBA" id="ARBA00022741"/>
    </source>
</evidence>
<dbReference type="HAMAP" id="MF_00336">
    <property type="entry name" value="BioD"/>
    <property type="match status" value="1"/>
</dbReference>
<dbReference type="GO" id="GO:0005524">
    <property type="term" value="F:ATP binding"/>
    <property type="evidence" value="ECO:0007669"/>
    <property type="project" value="UniProtKB-UniRule"/>
</dbReference>
<dbReference type="InterPro" id="IPR004472">
    <property type="entry name" value="DTB_synth_BioD"/>
</dbReference>
<keyword evidence="2 8" id="KW-0436">Ligase</keyword>
<dbReference type="GO" id="GO:0009102">
    <property type="term" value="P:biotin biosynthetic process"/>
    <property type="evidence" value="ECO:0007669"/>
    <property type="project" value="UniProtKB-UniRule"/>
</dbReference>
<organism evidence="9 10">
    <name type="scientific">Methylomicrobium album BG8</name>
    <dbReference type="NCBI Taxonomy" id="686340"/>
    <lineage>
        <taxon>Bacteria</taxon>
        <taxon>Pseudomonadati</taxon>
        <taxon>Pseudomonadota</taxon>
        <taxon>Gammaproteobacteria</taxon>
        <taxon>Methylococcales</taxon>
        <taxon>Methylococcaceae</taxon>
        <taxon>Methylomicrobium</taxon>
    </lineage>
</organism>
<evidence type="ECO:0000256" key="8">
    <source>
        <dbReference type="HAMAP-Rule" id="MF_00336"/>
    </source>
</evidence>
<comment type="subunit">
    <text evidence="8">Homodimer.</text>
</comment>
<dbReference type="Pfam" id="PF13500">
    <property type="entry name" value="AAA_26"/>
    <property type="match status" value="1"/>
</dbReference>
<dbReference type="PIRSF" id="PIRSF006755">
    <property type="entry name" value="DTB_synth"/>
    <property type="match status" value="1"/>
</dbReference>
<keyword evidence="10" id="KW-1185">Reference proteome</keyword>
<evidence type="ECO:0000256" key="3">
    <source>
        <dbReference type="ARBA" id="ARBA00022723"/>
    </source>
</evidence>
<dbReference type="GO" id="GO:0042803">
    <property type="term" value="F:protein homodimerization activity"/>
    <property type="evidence" value="ECO:0007669"/>
    <property type="project" value="UniProtKB-ARBA"/>
</dbReference>
<dbReference type="AlphaFoldDB" id="H8GMB6"/>
<feature type="active site" evidence="8">
    <location>
        <position position="39"/>
    </location>
</feature>
<dbReference type="RefSeq" id="WP_005373364.1">
    <property type="nucleotide sequence ID" value="NZ_CM001475.1"/>
</dbReference>
<feature type="binding site" evidence="8">
    <location>
        <begin position="204"/>
        <end position="206"/>
    </location>
    <ligand>
        <name>ATP</name>
        <dbReference type="ChEBI" id="CHEBI:30616"/>
    </ligand>
</feature>
<keyword evidence="1 8" id="KW-0963">Cytoplasm</keyword>
<dbReference type="eggNOG" id="COG0132">
    <property type="taxonomic scope" value="Bacteria"/>
</dbReference>
<dbReference type="SUPFAM" id="SSF52540">
    <property type="entry name" value="P-loop containing nucleoside triphosphate hydrolases"/>
    <property type="match status" value="1"/>
</dbReference>
<dbReference type="Proteomes" id="UP000005090">
    <property type="component" value="Chromosome"/>
</dbReference>
<dbReference type="UniPathway" id="UPA00078">
    <property type="reaction ID" value="UER00161"/>
</dbReference>
<dbReference type="HOGENOM" id="CLU_072551_0_0_6"/>
<name>H8GMB6_METAL</name>
<feature type="binding site" evidence="8">
    <location>
        <position position="115"/>
    </location>
    <ligand>
        <name>Mg(2+)</name>
        <dbReference type="ChEBI" id="CHEBI:18420"/>
    </ligand>
</feature>
<dbReference type="EC" id="6.3.3.3" evidence="8"/>
<comment type="cofactor">
    <cofactor evidence="8">
        <name>Mg(2+)</name>
        <dbReference type="ChEBI" id="CHEBI:18420"/>
    </cofactor>
</comment>
<dbReference type="PANTHER" id="PTHR43210">
    <property type="entry name" value="DETHIOBIOTIN SYNTHETASE"/>
    <property type="match status" value="1"/>
</dbReference>
<evidence type="ECO:0000256" key="1">
    <source>
        <dbReference type="ARBA" id="ARBA00022490"/>
    </source>
</evidence>
<feature type="binding site" evidence="8">
    <location>
        <position position="43"/>
    </location>
    <ligand>
        <name>substrate</name>
    </ligand>
</feature>
<evidence type="ECO:0000256" key="5">
    <source>
        <dbReference type="ARBA" id="ARBA00022756"/>
    </source>
</evidence>
<gene>
    <name evidence="8" type="primary">bioD</name>
    <name evidence="9" type="ORF">Metal_2959</name>
</gene>
<keyword evidence="6 8" id="KW-0067">ATP-binding</keyword>
<comment type="caution">
    <text evidence="8">Lacks conserved residue(s) required for the propagation of feature annotation.</text>
</comment>
<feature type="binding site" evidence="8">
    <location>
        <begin position="115"/>
        <end position="118"/>
    </location>
    <ligand>
        <name>ATP</name>
        <dbReference type="ChEBI" id="CHEBI:30616"/>
    </ligand>
</feature>
<evidence type="ECO:0000256" key="2">
    <source>
        <dbReference type="ARBA" id="ARBA00022598"/>
    </source>
</evidence>
<dbReference type="Gene3D" id="3.40.50.300">
    <property type="entry name" value="P-loop containing nucleotide triphosphate hydrolases"/>
    <property type="match status" value="1"/>
</dbReference>
<sequence>MLRQGYFITGTDTNAGKTWATLALMQAFKHRGKRVAGMKPVASGCRFRGGKLTNEDALLLQAHASVSLDYDLINPYAYELPISPHLAGRNNPADFAVVKSRLEQLQARADVVLVEGAGGWYAPVNAHQDISDLALTLGLPVILSAGIKLGCINHAKLTAEAITLKGLRLAGWIAVCNDPDMRCAEANIATLRETLAAPLLGTLPYLPNADLNDLGRFLTTDRL</sequence>
<feature type="binding site" evidence="8">
    <location>
        <position position="56"/>
    </location>
    <ligand>
        <name>Mg(2+)</name>
        <dbReference type="ChEBI" id="CHEBI:18420"/>
    </ligand>
</feature>
<dbReference type="STRING" id="686340.Metal_2959"/>
<evidence type="ECO:0000313" key="10">
    <source>
        <dbReference type="Proteomes" id="UP000005090"/>
    </source>
</evidence>